<feature type="compositionally biased region" description="Basic and acidic residues" evidence="1">
    <location>
        <begin position="237"/>
        <end position="261"/>
    </location>
</feature>
<protein>
    <submittedName>
        <fullName evidence="2">Uncharacterized protein</fullName>
    </submittedName>
</protein>
<accession>A0A565CRX4</accession>
<sequence>MCGRDCKVIKSWFIVAEPLIPSSVFEMCGHDVHILNVWLQFFEIGKSTQLCCFSAVRHYNSRIRKSRIVVIKSGNKLSELSERLVIEFGLTEDDNTAALSYWPGNICDFVTGSKIPHVLLTSDGALDFFVSQLRLNKSLTLCVKFITSGKRKSNGFSQSSGYTTPVIDSKRRCVFSSPASNTNSNHTVPSKFLHDEDVGLPSVGSKTNYILTDDELIKGVEIAEALFAEFSGKRKDTDFAESSGKRKESESDTKDEEDRFGTESIPDFDLGIDDVNDTRPRGYNIDFWGKFIDNVVQMLSKSCVVHTK</sequence>
<evidence type="ECO:0000313" key="2">
    <source>
        <dbReference type="EMBL" id="VVB16480.1"/>
    </source>
</evidence>
<dbReference type="OrthoDB" id="1100482at2759"/>
<dbReference type="Proteomes" id="UP000489600">
    <property type="component" value="Unassembled WGS sequence"/>
</dbReference>
<dbReference type="EMBL" id="CABITT030000008">
    <property type="protein sequence ID" value="VVB16480.1"/>
    <property type="molecule type" value="Genomic_DNA"/>
</dbReference>
<name>A0A565CRX4_9BRAS</name>
<dbReference type="AlphaFoldDB" id="A0A565CRX4"/>
<evidence type="ECO:0000313" key="3">
    <source>
        <dbReference type="Proteomes" id="UP000489600"/>
    </source>
</evidence>
<organism evidence="2 3">
    <name type="scientific">Arabis nemorensis</name>
    <dbReference type="NCBI Taxonomy" id="586526"/>
    <lineage>
        <taxon>Eukaryota</taxon>
        <taxon>Viridiplantae</taxon>
        <taxon>Streptophyta</taxon>
        <taxon>Embryophyta</taxon>
        <taxon>Tracheophyta</taxon>
        <taxon>Spermatophyta</taxon>
        <taxon>Magnoliopsida</taxon>
        <taxon>eudicotyledons</taxon>
        <taxon>Gunneridae</taxon>
        <taxon>Pentapetalae</taxon>
        <taxon>rosids</taxon>
        <taxon>malvids</taxon>
        <taxon>Brassicales</taxon>
        <taxon>Brassicaceae</taxon>
        <taxon>Arabideae</taxon>
        <taxon>Arabis</taxon>
    </lineage>
</organism>
<reference evidence="2" key="1">
    <citation type="submission" date="2019-07" db="EMBL/GenBank/DDBJ databases">
        <authorList>
            <person name="Dittberner H."/>
        </authorList>
    </citation>
    <scope>NUCLEOTIDE SEQUENCE [LARGE SCALE GENOMIC DNA]</scope>
</reference>
<comment type="caution">
    <text evidence="2">The sequence shown here is derived from an EMBL/GenBank/DDBJ whole genome shotgun (WGS) entry which is preliminary data.</text>
</comment>
<proteinExistence type="predicted"/>
<gene>
    <name evidence="2" type="ORF">ANE_LOCUS26924</name>
</gene>
<feature type="region of interest" description="Disordered" evidence="1">
    <location>
        <begin position="237"/>
        <end position="265"/>
    </location>
</feature>
<evidence type="ECO:0000256" key="1">
    <source>
        <dbReference type="SAM" id="MobiDB-lite"/>
    </source>
</evidence>
<keyword evidence="3" id="KW-1185">Reference proteome</keyword>